<evidence type="ECO:0000313" key="1">
    <source>
        <dbReference type="EMBL" id="KTG16553.1"/>
    </source>
</evidence>
<keyword evidence="2" id="KW-1185">Reference proteome</keyword>
<dbReference type="OrthoDB" id="306498at2157"/>
<sequence>MADTPSELDIIQLRSNIHGEHVAEAHVCDYCGTEVKIGQPVQYDVIRVADLPNIERIFSPPSEWHPDAVRCQNCNIDKIDPATDGFDEALVMVHLNESNGILSIDASSMTVVDFSPNGDGYQPPMFSPVLMSQFEDLGLARWIRVKHLLEFDDGSGDVMPIIRKGVRKSKDIPPNVEF</sequence>
<dbReference type="AlphaFoldDB" id="A0A0W1RSN0"/>
<protein>
    <submittedName>
        <fullName evidence="1">Uncharacterized protein</fullName>
    </submittedName>
</protein>
<dbReference type="Proteomes" id="UP000053157">
    <property type="component" value="Unassembled WGS sequence"/>
</dbReference>
<gene>
    <name evidence="1" type="ORF">AUR66_18615</name>
</gene>
<comment type="caution">
    <text evidence="1">The sequence shown here is derived from an EMBL/GenBank/DDBJ whole genome shotgun (WGS) entry which is preliminary data.</text>
</comment>
<name>A0A0W1RSN0_9EURY</name>
<organism evidence="1 2">
    <name type="scientific">Haloferax profundi</name>
    <dbReference type="NCBI Taxonomy" id="1544718"/>
    <lineage>
        <taxon>Archaea</taxon>
        <taxon>Methanobacteriati</taxon>
        <taxon>Methanobacteriota</taxon>
        <taxon>Stenosarchaea group</taxon>
        <taxon>Halobacteria</taxon>
        <taxon>Halobacteriales</taxon>
        <taxon>Haloferacaceae</taxon>
        <taxon>Haloferax</taxon>
    </lineage>
</organism>
<dbReference type="RefSeq" id="WP_058573248.1">
    <property type="nucleotide sequence ID" value="NZ_LOPV01000506.1"/>
</dbReference>
<accession>A0A0W1RSN0</accession>
<proteinExistence type="predicted"/>
<dbReference type="EMBL" id="LOPV01000506">
    <property type="protein sequence ID" value="KTG16553.1"/>
    <property type="molecule type" value="Genomic_DNA"/>
</dbReference>
<reference evidence="1 2" key="1">
    <citation type="submission" date="2015-12" db="EMBL/GenBank/DDBJ databases">
        <title>Haloferax profundi sp. nov. isolated from the Discovery deep brine-seawater interface in the Red Sea.</title>
        <authorList>
            <person name="Zhang G."/>
            <person name="Stingl U."/>
            <person name="Rashid M."/>
        </authorList>
    </citation>
    <scope>NUCLEOTIDE SEQUENCE [LARGE SCALE GENOMIC DNA]</scope>
    <source>
        <strain evidence="1 2">SB29</strain>
    </source>
</reference>
<evidence type="ECO:0000313" key="2">
    <source>
        <dbReference type="Proteomes" id="UP000053157"/>
    </source>
</evidence>